<comment type="caution">
    <text evidence="1">The sequence shown here is derived from an EMBL/GenBank/DDBJ whole genome shotgun (WGS) entry which is preliminary data.</text>
</comment>
<evidence type="ECO:0000313" key="1">
    <source>
        <dbReference type="EMBL" id="KAJ7959891.1"/>
    </source>
</evidence>
<dbReference type="EMBL" id="JARAOO010000008">
    <property type="protein sequence ID" value="KAJ7959891.1"/>
    <property type="molecule type" value="Genomic_DNA"/>
</dbReference>
<reference evidence="1" key="1">
    <citation type="journal article" date="2023" name="Science">
        <title>Elucidation of the pathway for biosynthesis of saponin adjuvants from the soapbark tree.</title>
        <authorList>
            <person name="Reed J."/>
            <person name="Orme A."/>
            <person name="El-Demerdash A."/>
            <person name="Owen C."/>
            <person name="Martin L.B.B."/>
            <person name="Misra R.C."/>
            <person name="Kikuchi S."/>
            <person name="Rejzek M."/>
            <person name="Martin A.C."/>
            <person name="Harkess A."/>
            <person name="Leebens-Mack J."/>
            <person name="Louveau T."/>
            <person name="Stephenson M.J."/>
            <person name="Osbourn A."/>
        </authorList>
    </citation>
    <scope>NUCLEOTIDE SEQUENCE</scope>
    <source>
        <strain evidence="1">S10</strain>
    </source>
</reference>
<evidence type="ECO:0000313" key="2">
    <source>
        <dbReference type="Proteomes" id="UP001163823"/>
    </source>
</evidence>
<dbReference type="KEGG" id="qsa:O6P43_020409"/>
<dbReference type="Proteomes" id="UP001163823">
    <property type="component" value="Chromosome 8"/>
</dbReference>
<keyword evidence="2" id="KW-1185">Reference proteome</keyword>
<sequence>MACDFCGFYCQDCLHAIRDCPYALNIWVNLVLAGLHSSFFTADFKSWLTGNLKSSTLVTHCSIPCYSYLTTRMASHDMARVPSEYWPMSASCLRPAMLRMLRPMTRCVLVYIRCSLISPIPSLPI</sequence>
<dbReference type="AlphaFoldDB" id="A0AAD7PL80"/>
<proteinExistence type="predicted"/>
<accession>A0AAD7PL80</accession>
<protein>
    <submittedName>
        <fullName evidence="1">Ribonuclease H</fullName>
    </submittedName>
</protein>
<gene>
    <name evidence="1" type="ORF">O6P43_020409</name>
</gene>
<organism evidence="1 2">
    <name type="scientific">Quillaja saponaria</name>
    <name type="common">Soap bark tree</name>
    <dbReference type="NCBI Taxonomy" id="32244"/>
    <lineage>
        <taxon>Eukaryota</taxon>
        <taxon>Viridiplantae</taxon>
        <taxon>Streptophyta</taxon>
        <taxon>Embryophyta</taxon>
        <taxon>Tracheophyta</taxon>
        <taxon>Spermatophyta</taxon>
        <taxon>Magnoliopsida</taxon>
        <taxon>eudicotyledons</taxon>
        <taxon>Gunneridae</taxon>
        <taxon>Pentapetalae</taxon>
        <taxon>rosids</taxon>
        <taxon>fabids</taxon>
        <taxon>Fabales</taxon>
        <taxon>Quillajaceae</taxon>
        <taxon>Quillaja</taxon>
    </lineage>
</organism>
<name>A0AAD7PL80_QUISA</name>